<feature type="transmembrane region" description="Helical" evidence="2">
    <location>
        <begin position="221"/>
        <end position="240"/>
    </location>
</feature>
<feature type="transmembrane region" description="Helical" evidence="2">
    <location>
        <begin position="76"/>
        <end position="96"/>
    </location>
</feature>
<evidence type="ECO:0008006" key="5">
    <source>
        <dbReference type="Google" id="ProtNLM"/>
    </source>
</evidence>
<keyword evidence="2" id="KW-0472">Membrane</keyword>
<feature type="transmembrane region" description="Helical" evidence="2">
    <location>
        <begin position="193"/>
        <end position="215"/>
    </location>
</feature>
<sequence length="294" mass="30817">MNRPHAASASSKSSRPMSRLMRERWRRESIDGVRQRLRKMHWLRLHVFLIGLIWLAALMVGGACLRAIGIESLAWRYAVLLPAGYLVYLAVLRLWAGTLLRRDADPSGDALDAVDVADFMASSASHAGRPGRAVPFQSGGGGDFGGGGASGDFSGGPALADGVSLSDVAETAEVTGKTLGAAGDALGSMDEGAVVAVPLLVIVGIAMALSAGVFALFGVEVLLAVAVEVALAGVAGGMAWRRLSEEGWWRCAIRHTWAGALGLFVVGVLLGAAIDHWIPAADSLPHAWHLIRIK</sequence>
<name>A0ABY6B1R8_9BURK</name>
<dbReference type="RefSeq" id="WP_261758485.1">
    <property type="nucleotide sequence ID" value="NZ_CP104562.2"/>
</dbReference>
<evidence type="ECO:0000313" key="4">
    <source>
        <dbReference type="Proteomes" id="UP001064933"/>
    </source>
</evidence>
<keyword evidence="2" id="KW-1133">Transmembrane helix</keyword>
<reference evidence="3" key="1">
    <citation type="submission" date="2022-10" db="EMBL/GenBank/DDBJ databases">
        <title>Characterization and whole genome sequencing of a new Roseateles species, isolated from fresh water.</title>
        <authorList>
            <person name="Guliayeva D.Y."/>
            <person name="Akhremchuk A.E."/>
            <person name="Sikolenko M.A."/>
            <person name="Valentovich L.N."/>
            <person name="Sidarenka A.V."/>
        </authorList>
    </citation>
    <scope>NUCLEOTIDE SEQUENCE</scope>
    <source>
        <strain evidence="3">BIM B-1768</strain>
    </source>
</reference>
<evidence type="ECO:0000313" key="3">
    <source>
        <dbReference type="EMBL" id="UXH78654.1"/>
    </source>
</evidence>
<evidence type="ECO:0000256" key="2">
    <source>
        <dbReference type="SAM" id="Phobius"/>
    </source>
</evidence>
<keyword evidence="2" id="KW-0812">Transmembrane</keyword>
<feature type="compositionally biased region" description="Low complexity" evidence="1">
    <location>
        <begin position="1"/>
        <end position="14"/>
    </location>
</feature>
<feature type="region of interest" description="Disordered" evidence="1">
    <location>
        <begin position="1"/>
        <end position="20"/>
    </location>
</feature>
<accession>A0ABY6B1R8</accession>
<proteinExistence type="predicted"/>
<gene>
    <name evidence="3" type="ORF">N4261_01560</name>
</gene>
<dbReference type="Proteomes" id="UP001064933">
    <property type="component" value="Chromosome"/>
</dbReference>
<evidence type="ECO:0000256" key="1">
    <source>
        <dbReference type="SAM" id="MobiDB-lite"/>
    </source>
</evidence>
<keyword evidence="4" id="KW-1185">Reference proteome</keyword>
<protein>
    <recommendedName>
        <fullName evidence="5">Transmembrane protein</fullName>
    </recommendedName>
</protein>
<dbReference type="EMBL" id="CP104562">
    <property type="protein sequence ID" value="UXH78654.1"/>
    <property type="molecule type" value="Genomic_DNA"/>
</dbReference>
<feature type="transmembrane region" description="Helical" evidence="2">
    <location>
        <begin position="252"/>
        <end position="274"/>
    </location>
</feature>
<organism evidence="3 4">
    <name type="scientific">Roseateles amylovorans</name>
    <dbReference type="NCBI Taxonomy" id="2978473"/>
    <lineage>
        <taxon>Bacteria</taxon>
        <taxon>Pseudomonadati</taxon>
        <taxon>Pseudomonadota</taxon>
        <taxon>Betaproteobacteria</taxon>
        <taxon>Burkholderiales</taxon>
        <taxon>Sphaerotilaceae</taxon>
        <taxon>Roseateles</taxon>
    </lineage>
</organism>